<evidence type="ECO:0000256" key="1">
    <source>
        <dbReference type="ARBA" id="ARBA00022898"/>
    </source>
</evidence>
<organism evidence="6">
    <name type="scientific">Clostridium paraputrificum</name>
    <dbReference type="NCBI Taxonomy" id="29363"/>
    <lineage>
        <taxon>Bacteria</taxon>
        <taxon>Bacillati</taxon>
        <taxon>Bacillota</taxon>
        <taxon>Clostridia</taxon>
        <taxon>Eubacteriales</taxon>
        <taxon>Clostridiaceae</taxon>
        <taxon>Clostridium</taxon>
    </lineage>
</organism>
<sequence>MDIKNNIKSLRSNIPNEVTLLAVSKTKPLNELEEAYNAGIRDFGENKVQELKDKFENFHKDVRWHFIGNLQTNKVKYLVGKTFLIHSLSSIKLLEVIEKEFGKKNIIADTLIQINIGREESKGGLLEEDLDTLIEAIEKCKFVKVKGIMAVIPKGNEESNRYYFKKVKDIFDSLKIKEFKNIKMEILSMGMTHDYHIAIEEGSNFIRIGEGIFGKRNYNLQEEK</sequence>
<evidence type="ECO:0000259" key="5">
    <source>
        <dbReference type="Pfam" id="PF01168"/>
    </source>
</evidence>
<name>A0A6N3DGK3_9CLOT</name>
<dbReference type="PANTHER" id="PTHR10146:SF14">
    <property type="entry name" value="PYRIDOXAL PHOSPHATE HOMEOSTASIS PROTEIN"/>
    <property type="match status" value="1"/>
</dbReference>
<comment type="similarity">
    <text evidence="2 4">Belongs to the pyridoxal phosphate-binding protein YggS/PROSC family.</text>
</comment>
<evidence type="ECO:0000256" key="4">
    <source>
        <dbReference type="RuleBase" id="RU004514"/>
    </source>
</evidence>
<evidence type="ECO:0000313" key="6">
    <source>
        <dbReference type="EMBL" id="VYU28040.1"/>
    </source>
</evidence>
<dbReference type="FunFam" id="3.20.20.10:FF:000018">
    <property type="entry name" value="Pyridoxal phosphate homeostasis protein"/>
    <property type="match status" value="1"/>
</dbReference>
<dbReference type="GO" id="GO:0030170">
    <property type="term" value="F:pyridoxal phosphate binding"/>
    <property type="evidence" value="ECO:0007669"/>
    <property type="project" value="UniProtKB-UniRule"/>
</dbReference>
<comment type="function">
    <text evidence="2">Pyridoxal 5'-phosphate (PLP)-binding protein, which is involved in PLP homeostasis.</text>
</comment>
<accession>A0A6N3DGK3</accession>
<feature type="modified residue" description="N6-(pyridoxal phosphate)lysine" evidence="2 3">
    <location>
        <position position="25"/>
    </location>
</feature>
<dbReference type="PANTHER" id="PTHR10146">
    <property type="entry name" value="PROLINE SYNTHETASE CO-TRANSCRIBED BACTERIAL HOMOLOG PROTEIN"/>
    <property type="match status" value="1"/>
</dbReference>
<evidence type="ECO:0000256" key="3">
    <source>
        <dbReference type="PIRSR" id="PIRSR004848-1"/>
    </source>
</evidence>
<dbReference type="NCBIfam" id="TIGR00044">
    <property type="entry name" value="YggS family pyridoxal phosphate-dependent enzyme"/>
    <property type="match status" value="1"/>
</dbReference>
<feature type="domain" description="Alanine racemase N-terminal" evidence="5">
    <location>
        <begin position="3"/>
        <end position="215"/>
    </location>
</feature>
<dbReference type="RefSeq" id="WP_156561197.1">
    <property type="nucleotide sequence ID" value="NZ_CACRTV010000047.1"/>
</dbReference>
<dbReference type="HAMAP" id="MF_02087">
    <property type="entry name" value="PLP_homeostasis"/>
    <property type="match status" value="1"/>
</dbReference>
<reference evidence="6" key="1">
    <citation type="submission" date="2019-11" db="EMBL/GenBank/DDBJ databases">
        <authorList>
            <person name="Feng L."/>
        </authorList>
    </citation>
    <scope>NUCLEOTIDE SEQUENCE</scope>
    <source>
        <strain evidence="6">CParaputrificumLFYP93</strain>
    </source>
</reference>
<dbReference type="PROSITE" id="PS01211">
    <property type="entry name" value="UPF0001"/>
    <property type="match status" value="1"/>
</dbReference>
<evidence type="ECO:0000256" key="2">
    <source>
        <dbReference type="HAMAP-Rule" id="MF_02087"/>
    </source>
</evidence>
<comment type="cofactor">
    <cofactor evidence="3">
        <name>pyridoxal 5'-phosphate</name>
        <dbReference type="ChEBI" id="CHEBI:597326"/>
    </cofactor>
</comment>
<dbReference type="InterPro" id="IPR029066">
    <property type="entry name" value="PLP-binding_barrel"/>
</dbReference>
<dbReference type="AlphaFoldDB" id="A0A6N3DGK3"/>
<dbReference type="Gene3D" id="3.20.20.10">
    <property type="entry name" value="Alanine racemase"/>
    <property type="match status" value="1"/>
</dbReference>
<dbReference type="EMBL" id="CACRTV010000047">
    <property type="protein sequence ID" value="VYU28040.1"/>
    <property type="molecule type" value="Genomic_DNA"/>
</dbReference>
<keyword evidence="1 2" id="KW-0663">Pyridoxal phosphate</keyword>
<dbReference type="CDD" id="cd00635">
    <property type="entry name" value="PLPDE_III_YBL036c_like"/>
    <property type="match status" value="1"/>
</dbReference>
<dbReference type="InterPro" id="IPR011078">
    <property type="entry name" value="PyrdxlP_homeostasis"/>
</dbReference>
<protein>
    <recommendedName>
        <fullName evidence="2">Pyridoxal phosphate homeostasis protein</fullName>
        <shortName evidence="2">PLP homeostasis protein</shortName>
    </recommendedName>
</protein>
<proteinExistence type="inferred from homology"/>
<dbReference type="InterPro" id="IPR001608">
    <property type="entry name" value="Ala_racemase_N"/>
</dbReference>
<dbReference type="PIRSF" id="PIRSF004848">
    <property type="entry name" value="YBL036c_PLPDEIII"/>
    <property type="match status" value="1"/>
</dbReference>
<dbReference type="Pfam" id="PF01168">
    <property type="entry name" value="Ala_racemase_N"/>
    <property type="match status" value="1"/>
</dbReference>
<gene>
    <name evidence="6" type="ORF">CPLFYP93_01861</name>
</gene>
<dbReference type="SUPFAM" id="SSF51419">
    <property type="entry name" value="PLP-binding barrel"/>
    <property type="match status" value="1"/>
</dbReference>